<dbReference type="UniPathway" id="UPA00047">
    <property type="reaction ID" value="UER00055"/>
</dbReference>
<comment type="similarity">
    <text evidence="3 8">Belongs to the acetolactate synthase small subunit family.</text>
</comment>
<dbReference type="InterPro" id="IPR019455">
    <property type="entry name" value="Acetolactate_synth_ssu_C"/>
</dbReference>
<evidence type="ECO:0000256" key="8">
    <source>
        <dbReference type="RuleBase" id="RU368092"/>
    </source>
</evidence>
<dbReference type="RefSeq" id="WP_109340749.1">
    <property type="nucleotide sequence ID" value="NZ_CP029347.1"/>
</dbReference>
<evidence type="ECO:0000256" key="3">
    <source>
        <dbReference type="ARBA" id="ARBA00006341"/>
    </source>
</evidence>
<dbReference type="InterPro" id="IPR045865">
    <property type="entry name" value="ACT-like_dom_sf"/>
</dbReference>
<dbReference type="EMBL" id="CP029347">
    <property type="protein sequence ID" value="AWL13238.1"/>
    <property type="molecule type" value="Genomic_DNA"/>
</dbReference>
<comment type="pathway">
    <text evidence="2 8">Amino-acid biosynthesis; L-valine biosynthesis; L-valine from pyruvate: step 1/4.</text>
</comment>
<dbReference type="Proteomes" id="UP000245728">
    <property type="component" value="Chromosome"/>
</dbReference>
<dbReference type="OrthoDB" id="9787365at2"/>
<keyword evidence="11" id="KW-1185">Reference proteome</keyword>
<evidence type="ECO:0000256" key="4">
    <source>
        <dbReference type="ARBA" id="ARBA00011744"/>
    </source>
</evidence>
<dbReference type="SUPFAM" id="SSF55021">
    <property type="entry name" value="ACT-like"/>
    <property type="match status" value="2"/>
</dbReference>
<dbReference type="GO" id="GO:0003984">
    <property type="term" value="F:acetolactate synthase activity"/>
    <property type="evidence" value="ECO:0007669"/>
    <property type="project" value="UniProtKB-UniRule"/>
</dbReference>
<evidence type="ECO:0000256" key="1">
    <source>
        <dbReference type="ARBA" id="ARBA00004974"/>
    </source>
</evidence>
<comment type="catalytic activity">
    <reaction evidence="7 8">
        <text>2 pyruvate + H(+) = (2S)-2-acetolactate + CO2</text>
        <dbReference type="Rhea" id="RHEA:25249"/>
        <dbReference type="ChEBI" id="CHEBI:15361"/>
        <dbReference type="ChEBI" id="CHEBI:15378"/>
        <dbReference type="ChEBI" id="CHEBI:16526"/>
        <dbReference type="ChEBI" id="CHEBI:58476"/>
        <dbReference type="EC" id="2.2.1.6"/>
    </reaction>
</comment>
<dbReference type="GO" id="GO:0009099">
    <property type="term" value="P:L-valine biosynthetic process"/>
    <property type="evidence" value="ECO:0007669"/>
    <property type="project" value="UniProtKB-UniRule"/>
</dbReference>
<dbReference type="PROSITE" id="PS51671">
    <property type="entry name" value="ACT"/>
    <property type="match status" value="1"/>
</dbReference>
<comment type="function">
    <text evidence="8">Catalyzes the conversion of 2 pyruvate molecules into acetolactate in the first common step of the biosynthetic pathway of the branched-amino acids such as leucine, isoleucine, and valine.</text>
</comment>
<dbReference type="GO" id="GO:0005829">
    <property type="term" value="C:cytosol"/>
    <property type="evidence" value="ECO:0007669"/>
    <property type="project" value="TreeGrafter"/>
</dbReference>
<dbReference type="InterPro" id="IPR054480">
    <property type="entry name" value="AHAS_small-like_ACT"/>
</dbReference>
<evidence type="ECO:0000313" key="11">
    <source>
        <dbReference type="Proteomes" id="UP000245728"/>
    </source>
</evidence>
<name>A0A2S2E6G7_9ALTE</name>
<dbReference type="Pfam" id="PF10369">
    <property type="entry name" value="ALS_ss_C"/>
    <property type="match status" value="1"/>
</dbReference>
<feature type="domain" description="ACT" evidence="9">
    <location>
        <begin position="4"/>
        <end position="78"/>
    </location>
</feature>
<dbReference type="FunFam" id="3.30.70.1150:FF:000001">
    <property type="entry name" value="Acetolactate synthase small subunit"/>
    <property type="match status" value="1"/>
</dbReference>
<dbReference type="GO" id="GO:0009097">
    <property type="term" value="P:isoleucine biosynthetic process"/>
    <property type="evidence" value="ECO:0007669"/>
    <property type="project" value="UniProtKB-UniRule"/>
</dbReference>
<dbReference type="InterPro" id="IPR004789">
    <property type="entry name" value="Acetalactate_synth_ssu"/>
</dbReference>
<dbReference type="NCBIfam" id="NF008864">
    <property type="entry name" value="PRK11895.1"/>
    <property type="match status" value="1"/>
</dbReference>
<gene>
    <name evidence="10" type="primary">ilvH</name>
    <name evidence="10" type="ORF">HMF8227_02789</name>
</gene>
<evidence type="ECO:0000256" key="5">
    <source>
        <dbReference type="ARBA" id="ARBA00022605"/>
    </source>
</evidence>
<organism evidence="10 11">
    <name type="scientific">Saliniradius amylolyticus</name>
    <dbReference type="NCBI Taxonomy" id="2183582"/>
    <lineage>
        <taxon>Bacteria</taxon>
        <taxon>Pseudomonadati</taxon>
        <taxon>Pseudomonadota</taxon>
        <taxon>Gammaproteobacteria</taxon>
        <taxon>Alteromonadales</taxon>
        <taxon>Alteromonadaceae</taxon>
        <taxon>Saliniradius</taxon>
    </lineage>
</organism>
<sequence length="166" mass="18491">MRRIISVLMENEPGSLSRIMGLFSQRGYNVDSLCVAPIDDSSLSRLTITTQGDDRIIEQILKQVNKLIDVLKVQDLTEGQHVERELMLIKVGTRSEAVRAEVKRSIDIFRGKVLDVTPKCYTLEMTGTSDKLDAFVSTMSQTAEILELSRTGVCGLARGDKAMRTN</sequence>
<evidence type="ECO:0000256" key="7">
    <source>
        <dbReference type="ARBA" id="ARBA00048670"/>
    </source>
</evidence>
<evidence type="ECO:0000259" key="9">
    <source>
        <dbReference type="PROSITE" id="PS51671"/>
    </source>
</evidence>
<keyword evidence="8 10" id="KW-0808">Transferase</keyword>
<protein>
    <recommendedName>
        <fullName evidence="8">Acetolactate synthase small subunit</fullName>
        <shortName evidence="8">AHAS</shortName>
        <shortName evidence="8">ALS</shortName>
        <ecNumber evidence="8">2.2.1.6</ecNumber>
    </recommendedName>
    <alternativeName>
        <fullName evidence="8">Acetohydroxy-acid synthase small subunit</fullName>
    </alternativeName>
</protein>
<dbReference type="EC" id="2.2.1.6" evidence="8"/>
<dbReference type="KEGG" id="salh:HMF8227_02789"/>
<dbReference type="CDD" id="cd04878">
    <property type="entry name" value="ACT_AHAS"/>
    <property type="match status" value="1"/>
</dbReference>
<dbReference type="InterPro" id="IPR027271">
    <property type="entry name" value="Acetolactate_synth/TF_NikR_C"/>
</dbReference>
<comment type="pathway">
    <text evidence="1 8">Amino-acid biosynthesis; L-isoleucine biosynthesis; L-isoleucine from 2-oxobutanoate: step 1/4.</text>
</comment>
<keyword evidence="5 8" id="KW-0028">Amino-acid biosynthesis</keyword>
<dbReference type="PANTHER" id="PTHR30239:SF0">
    <property type="entry name" value="ACETOLACTATE SYNTHASE SMALL SUBUNIT 1, CHLOROPLASTIC"/>
    <property type="match status" value="1"/>
</dbReference>
<dbReference type="PANTHER" id="PTHR30239">
    <property type="entry name" value="ACETOLACTATE SYNTHASE SMALL SUBUNIT"/>
    <property type="match status" value="1"/>
</dbReference>
<evidence type="ECO:0000313" key="10">
    <source>
        <dbReference type="EMBL" id="AWL13238.1"/>
    </source>
</evidence>
<reference evidence="10 11" key="1">
    <citation type="submission" date="2018-05" db="EMBL/GenBank/DDBJ databases">
        <title>Salinimonas sp. HMF8227 Genome sequencing and assembly.</title>
        <authorList>
            <person name="Kang H."/>
            <person name="Kang J."/>
            <person name="Cha I."/>
            <person name="Kim H."/>
            <person name="Joh K."/>
        </authorList>
    </citation>
    <scope>NUCLEOTIDE SEQUENCE [LARGE SCALE GENOMIC DNA]</scope>
    <source>
        <strain evidence="10 11">HMF8227</strain>
    </source>
</reference>
<accession>A0A2S2E6G7</accession>
<dbReference type="InterPro" id="IPR039557">
    <property type="entry name" value="AHAS_ACT"/>
</dbReference>
<dbReference type="FunFam" id="3.30.70.260:FF:000001">
    <property type="entry name" value="Acetolactate synthase, small subunit"/>
    <property type="match status" value="1"/>
</dbReference>
<dbReference type="Gene3D" id="3.30.70.260">
    <property type="match status" value="1"/>
</dbReference>
<evidence type="ECO:0000256" key="6">
    <source>
        <dbReference type="ARBA" id="ARBA00023304"/>
    </source>
</evidence>
<proteinExistence type="inferred from homology"/>
<dbReference type="AlphaFoldDB" id="A0A2S2E6G7"/>
<evidence type="ECO:0000256" key="2">
    <source>
        <dbReference type="ARBA" id="ARBA00005025"/>
    </source>
</evidence>
<comment type="subunit">
    <text evidence="4 8">Dimer of large and small chains.</text>
</comment>
<dbReference type="Pfam" id="PF22629">
    <property type="entry name" value="ACT_AHAS_ss"/>
    <property type="match status" value="1"/>
</dbReference>
<dbReference type="NCBIfam" id="TIGR00119">
    <property type="entry name" value="acolac_sm"/>
    <property type="match status" value="1"/>
</dbReference>
<dbReference type="UniPathway" id="UPA00049">
    <property type="reaction ID" value="UER00059"/>
</dbReference>
<dbReference type="Gene3D" id="3.30.70.1150">
    <property type="entry name" value="ACT-like. Chain A, domain 2"/>
    <property type="match status" value="1"/>
</dbReference>
<dbReference type="GO" id="GO:1990610">
    <property type="term" value="F:acetolactate synthase regulator activity"/>
    <property type="evidence" value="ECO:0007669"/>
    <property type="project" value="UniProtKB-UniRule"/>
</dbReference>
<keyword evidence="6 8" id="KW-0100">Branched-chain amino acid biosynthesis</keyword>
<dbReference type="InterPro" id="IPR002912">
    <property type="entry name" value="ACT_dom"/>
</dbReference>